<organism evidence="7 8">
    <name type="scientific">Bosea lathyri</name>
    <dbReference type="NCBI Taxonomy" id="1036778"/>
    <lineage>
        <taxon>Bacteria</taxon>
        <taxon>Pseudomonadati</taxon>
        <taxon>Pseudomonadota</taxon>
        <taxon>Alphaproteobacteria</taxon>
        <taxon>Hyphomicrobiales</taxon>
        <taxon>Boseaceae</taxon>
        <taxon>Bosea</taxon>
    </lineage>
</organism>
<dbReference type="Pfam" id="PF00496">
    <property type="entry name" value="SBP_bac_5"/>
    <property type="match status" value="1"/>
</dbReference>
<proteinExistence type="inferred from homology"/>
<evidence type="ECO:0000259" key="6">
    <source>
        <dbReference type="Pfam" id="PF00496"/>
    </source>
</evidence>
<evidence type="ECO:0000313" key="7">
    <source>
        <dbReference type="EMBL" id="SEG68487.1"/>
    </source>
</evidence>
<dbReference type="AlphaFoldDB" id="A0A1H6C6Y0"/>
<dbReference type="PANTHER" id="PTHR30290">
    <property type="entry name" value="PERIPLASMIC BINDING COMPONENT OF ABC TRANSPORTER"/>
    <property type="match status" value="1"/>
</dbReference>
<dbReference type="PROSITE" id="PS51318">
    <property type="entry name" value="TAT"/>
    <property type="match status" value="1"/>
</dbReference>
<protein>
    <submittedName>
        <fullName evidence="7">Peptide/nickel transport system substrate-binding protein</fullName>
    </submittedName>
</protein>
<dbReference type="EMBL" id="FNUY01000009">
    <property type="protein sequence ID" value="SEG68487.1"/>
    <property type="molecule type" value="Genomic_DNA"/>
</dbReference>
<gene>
    <name evidence="7" type="ORF">SAMN04488115_10960</name>
</gene>
<dbReference type="Proteomes" id="UP000236743">
    <property type="component" value="Unassembled WGS sequence"/>
</dbReference>
<comment type="similarity">
    <text evidence="2">Belongs to the bacterial solute-binding protein 5 family.</text>
</comment>
<keyword evidence="3" id="KW-0813">Transport</keyword>
<keyword evidence="4 5" id="KW-0732">Signal</keyword>
<feature type="domain" description="Solute-binding protein family 5" evidence="6">
    <location>
        <begin position="79"/>
        <end position="421"/>
    </location>
</feature>
<dbReference type="GO" id="GO:1904680">
    <property type="term" value="F:peptide transmembrane transporter activity"/>
    <property type="evidence" value="ECO:0007669"/>
    <property type="project" value="TreeGrafter"/>
</dbReference>
<dbReference type="GO" id="GO:0015833">
    <property type="term" value="P:peptide transport"/>
    <property type="evidence" value="ECO:0007669"/>
    <property type="project" value="TreeGrafter"/>
</dbReference>
<dbReference type="InterPro" id="IPR000914">
    <property type="entry name" value="SBP_5_dom"/>
</dbReference>
<dbReference type="InterPro" id="IPR039424">
    <property type="entry name" value="SBP_5"/>
</dbReference>
<evidence type="ECO:0000256" key="3">
    <source>
        <dbReference type="ARBA" id="ARBA00022448"/>
    </source>
</evidence>
<dbReference type="PIRSF" id="PIRSF002741">
    <property type="entry name" value="MppA"/>
    <property type="match status" value="1"/>
</dbReference>
<sequence length="517" mass="56162">MPSIHRRDFLAASAALSGLAMSGLQAFAQTPRRGGTLRVSVDQAVSKLNPLVTRVNPEYLVAELLYSGLTRLKVDMSAEPDLAESWTNSADLTEWTFVLRKGLTFHDGSPCTAADVVATFEAILDAKTASPARQNVGPIAKVAAKDDNTVVFSLSAPFADLPVTLAYTNAKIVPAAVIKGGLEKLDRQAIGTGPFKLVSFEPERQIVVARNEAYYDKARPFLDKVEVVVFPDVSAEASALIAGDTDLISTTPPTEFGRLQKASGIKALRVPSGQFCNVNFGCDQKPFNDIRVRQALALTVDRAAMVDFVTEGFGSPGNDTALNPAYRFYADLPAKQADIAKAKALLAEAGYPKGLEATLIASDRPGQRTQLAVALREMAKPAGFDIKVETMPHATYLDQVWKKGSFYVGFYNMQATADAIFSLLYTSNAAWNETRWNNAAFDKLVFEARATADEAKRRALYADAQKLMYAEVPSIIPAFFDLLAARREWVEGYQLHPRGAVFRLDHVSLGANAPKRG</sequence>
<dbReference type="RefSeq" id="WP_103874318.1">
    <property type="nucleotide sequence ID" value="NZ_FNUY01000009.1"/>
</dbReference>
<keyword evidence="8" id="KW-1185">Reference proteome</keyword>
<dbReference type="SUPFAM" id="SSF53850">
    <property type="entry name" value="Periplasmic binding protein-like II"/>
    <property type="match status" value="1"/>
</dbReference>
<feature type="chain" id="PRO_5009294549" evidence="5">
    <location>
        <begin position="29"/>
        <end position="517"/>
    </location>
</feature>
<comment type="subcellular location">
    <subcellularLocation>
        <location evidence="1">Periplasm</location>
    </subcellularLocation>
</comment>
<dbReference type="CDD" id="cd08503">
    <property type="entry name" value="PBP2_NikA_DppA_OppA_like_17"/>
    <property type="match status" value="1"/>
</dbReference>
<dbReference type="Gene3D" id="3.40.190.10">
    <property type="entry name" value="Periplasmic binding protein-like II"/>
    <property type="match status" value="1"/>
</dbReference>
<evidence type="ECO:0000256" key="2">
    <source>
        <dbReference type="ARBA" id="ARBA00005695"/>
    </source>
</evidence>
<reference evidence="7 8" key="1">
    <citation type="submission" date="2016-10" db="EMBL/GenBank/DDBJ databases">
        <authorList>
            <person name="de Groot N.N."/>
        </authorList>
    </citation>
    <scope>NUCLEOTIDE SEQUENCE [LARGE SCALE GENOMIC DNA]</scope>
    <source>
        <strain evidence="7 8">DSM 26656</strain>
    </source>
</reference>
<dbReference type="PANTHER" id="PTHR30290:SF9">
    <property type="entry name" value="OLIGOPEPTIDE-BINDING PROTEIN APPA"/>
    <property type="match status" value="1"/>
</dbReference>
<accession>A0A1H6C6Y0</accession>
<dbReference type="InterPro" id="IPR006311">
    <property type="entry name" value="TAT_signal"/>
</dbReference>
<evidence type="ECO:0000256" key="5">
    <source>
        <dbReference type="SAM" id="SignalP"/>
    </source>
</evidence>
<dbReference type="Gene3D" id="3.10.105.10">
    <property type="entry name" value="Dipeptide-binding Protein, Domain 3"/>
    <property type="match status" value="1"/>
</dbReference>
<dbReference type="GO" id="GO:0030288">
    <property type="term" value="C:outer membrane-bounded periplasmic space"/>
    <property type="evidence" value="ECO:0007669"/>
    <property type="project" value="UniProtKB-ARBA"/>
</dbReference>
<name>A0A1H6C6Y0_9HYPH</name>
<evidence type="ECO:0000313" key="8">
    <source>
        <dbReference type="Proteomes" id="UP000236743"/>
    </source>
</evidence>
<evidence type="ECO:0000256" key="4">
    <source>
        <dbReference type="ARBA" id="ARBA00022729"/>
    </source>
</evidence>
<dbReference type="Gene3D" id="3.90.76.10">
    <property type="entry name" value="Dipeptide-binding Protein, Domain 1"/>
    <property type="match status" value="1"/>
</dbReference>
<dbReference type="GO" id="GO:0043190">
    <property type="term" value="C:ATP-binding cassette (ABC) transporter complex"/>
    <property type="evidence" value="ECO:0007669"/>
    <property type="project" value="InterPro"/>
</dbReference>
<dbReference type="OrthoDB" id="9803988at2"/>
<evidence type="ECO:0000256" key="1">
    <source>
        <dbReference type="ARBA" id="ARBA00004418"/>
    </source>
</evidence>
<dbReference type="InterPro" id="IPR030678">
    <property type="entry name" value="Peptide/Ni-bd"/>
</dbReference>
<feature type="signal peptide" evidence="5">
    <location>
        <begin position="1"/>
        <end position="28"/>
    </location>
</feature>